<keyword evidence="1" id="KW-0732">Signal</keyword>
<reference evidence="2" key="1">
    <citation type="submission" date="2014-09" db="EMBL/GenBank/DDBJ databases">
        <authorList>
            <person name="Magalhaes I.L.F."/>
            <person name="Oliveira U."/>
            <person name="Santos F.R."/>
            <person name="Vidigal T.H.D.A."/>
            <person name="Brescovit A.D."/>
            <person name="Santos A.J."/>
        </authorList>
    </citation>
    <scope>NUCLEOTIDE SEQUENCE</scope>
    <source>
        <tissue evidence="2">Shoot tissue taken approximately 20 cm above the soil surface</tissue>
    </source>
</reference>
<accession>A0A0A9D9D6</accession>
<feature type="signal peptide" evidence="1">
    <location>
        <begin position="1"/>
        <end position="23"/>
    </location>
</feature>
<reference evidence="2" key="2">
    <citation type="journal article" date="2015" name="Data Brief">
        <title>Shoot transcriptome of the giant reed, Arundo donax.</title>
        <authorList>
            <person name="Barrero R.A."/>
            <person name="Guerrero F.D."/>
            <person name="Moolhuijzen P."/>
            <person name="Goolsby J.A."/>
            <person name="Tidwell J."/>
            <person name="Bellgard S.E."/>
            <person name="Bellgard M.I."/>
        </authorList>
    </citation>
    <scope>NUCLEOTIDE SEQUENCE</scope>
    <source>
        <tissue evidence="2">Shoot tissue taken approximately 20 cm above the soil surface</tissue>
    </source>
</reference>
<proteinExistence type="predicted"/>
<dbReference type="AlphaFoldDB" id="A0A0A9D9D6"/>
<evidence type="ECO:0000313" key="2">
    <source>
        <dbReference type="EMBL" id="JAD80362.1"/>
    </source>
</evidence>
<name>A0A0A9D9D6_ARUDO</name>
<evidence type="ECO:0000256" key="1">
    <source>
        <dbReference type="SAM" id="SignalP"/>
    </source>
</evidence>
<organism evidence="2">
    <name type="scientific">Arundo donax</name>
    <name type="common">Giant reed</name>
    <name type="synonym">Donax arundinaceus</name>
    <dbReference type="NCBI Taxonomy" id="35708"/>
    <lineage>
        <taxon>Eukaryota</taxon>
        <taxon>Viridiplantae</taxon>
        <taxon>Streptophyta</taxon>
        <taxon>Embryophyta</taxon>
        <taxon>Tracheophyta</taxon>
        <taxon>Spermatophyta</taxon>
        <taxon>Magnoliopsida</taxon>
        <taxon>Liliopsida</taxon>
        <taxon>Poales</taxon>
        <taxon>Poaceae</taxon>
        <taxon>PACMAD clade</taxon>
        <taxon>Arundinoideae</taxon>
        <taxon>Arundineae</taxon>
        <taxon>Arundo</taxon>
    </lineage>
</organism>
<sequence>MWMTKKLAIKVLITLFSLLIVRHLIVNSPASGISRYQILHTNPLEWLNNPVDAQENTSVAVVAAAAADSSTSNSSSSGNFSPEEFQWLDTWNQLKQLANITNGLPHASEAISDARIAWENLTT</sequence>
<dbReference type="EMBL" id="GBRH01217533">
    <property type="protein sequence ID" value="JAD80362.1"/>
    <property type="molecule type" value="Transcribed_RNA"/>
</dbReference>
<feature type="chain" id="PRO_5002061191" evidence="1">
    <location>
        <begin position="24"/>
        <end position="123"/>
    </location>
</feature>
<dbReference type="UniPathway" id="UPA00378"/>
<protein>
    <submittedName>
        <fullName evidence="2">Uncharacterized protein</fullName>
    </submittedName>
</protein>